<dbReference type="Gene3D" id="3.30.40.10">
    <property type="entry name" value="Zinc/RING finger domain, C3HC4 (zinc finger)"/>
    <property type="match status" value="1"/>
</dbReference>
<keyword evidence="3" id="KW-0479">Metal-binding</keyword>
<dbReference type="EMBL" id="LGUA01000056">
    <property type="protein sequence ID" value="OAX84693.1"/>
    <property type="molecule type" value="Genomic_DNA"/>
</dbReference>
<organism evidence="13 14">
    <name type="scientific">Emergomyces africanus</name>
    <dbReference type="NCBI Taxonomy" id="1955775"/>
    <lineage>
        <taxon>Eukaryota</taxon>
        <taxon>Fungi</taxon>
        <taxon>Dikarya</taxon>
        <taxon>Ascomycota</taxon>
        <taxon>Pezizomycotina</taxon>
        <taxon>Eurotiomycetes</taxon>
        <taxon>Eurotiomycetidae</taxon>
        <taxon>Onygenales</taxon>
        <taxon>Ajellomycetaceae</taxon>
        <taxon>Emergomyces</taxon>
    </lineage>
</organism>
<dbReference type="GO" id="GO:0016020">
    <property type="term" value="C:membrane"/>
    <property type="evidence" value="ECO:0007669"/>
    <property type="project" value="UniProtKB-SubCell"/>
</dbReference>
<dbReference type="OrthoDB" id="8062037at2759"/>
<dbReference type="InterPro" id="IPR013083">
    <property type="entry name" value="Znf_RING/FYVE/PHD"/>
</dbReference>
<comment type="caution">
    <text evidence="13">The sequence shown here is derived from an EMBL/GenBank/DDBJ whole genome shotgun (WGS) entry which is preliminary data.</text>
</comment>
<evidence type="ECO:0000256" key="5">
    <source>
        <dbReference type="ARBA" id="ARBA00022833"/>
    </source>
</evidence>
<accession>A0A1B7P6R8</accession>
<dbReference type="PANTHER" id="PTHR46539">
    <property type="entry name" value="E3 UBIQUITIN-PROTEIN LIGASE ATL42"/>
    <property type="match status" value="1"/>
</dbReference>
<keyword evidence="7 10" id="KW-0472">Membrane</keyword>
<dbReference type="PROSITE" id="PS50089">
    <property type="entry name" value="ZF_RING_2"/>
    <property type="match status" value="1"/>
</dbReference>
<reference evidence="13 14" key="1">
    <citation type="submission" date="2015-07" db="EMBL/GenBank/DDBJ databases">
        <title>Emmonsia species relationships and genome sequence.</title>
        <authorList>
            <person name="Cuomo C.A."/>
            <person name="Schwartz I.S."/>
            <person name="Kenyon C."/>
            <person name="de Hoog G.S."/>
            <person name="Govender N.P."/>
            <person name="Botha A."/>
            <person name="Moreno L."/>
            <person name="de Vries M."/>
            <person name="Munoz J.F."/>
            <person name="Stielow J.B."/>
        </authorList>
    </citation>
    <scope>NUCLEOTIDE SEQUENCE [LARGE SCALE GENOMIC DNA]</scope>
    <source>
        <strain evidence="13 14">CBS 136260</strain>
    </source>
</reference>
<feature type="region of interest" description="Disordered" evidence="9">
    <location>
        <begin position="479"/>
        <end position="499"/>
    </location>
</feature>
<evidence type="ECO:0000256" key="3">
    <source>
        <dbReference type="ARBA" id="ARBA00022723"/>
    </source>
</evidence>
<keyword evidence="5" id="KW-0862">Zinc</keyword>
<feature type="region of interest" description="Disordered" evidence="9">
    <location>
        <begin position="279"/>
        <end position="384"/>
    </location>
</feature>
<evidence type="ECO:0000256" key="7">
    <source>
        <dbReference type="ARBA" id="ARBA00023136"/>
    </source>
</evidence>
<feature type="compositionally biased region" description="Low complexity" evidence="9">
    <location>
        <begin position="549"/>
        <end position="569"/>
    </location>
</feature>
<dbReference type="Pfam" id="PF13639">
    <property type="entry name" value="zf-RING_2"/>
    <property type="match status" value="1"/>
</dbReference>
<feature type="compositionally biased region" description="Low complexity" evidence="9">
    <location>
        <begin position="341"/>
        <end position="352"/>
    </location>
</feature>
<gene>
    <name evidence="13" type="ORF">ACJ72_00935</name>
</gene>
<keyword evidence="4 8" id="KW-0863">Zinc-finger</keyword>
<comment type="subcellular location">
    <subcellularLocation>
        <location evidence="1">Membrane</location>
    </subcellularLocation>
</comment>
<feature type="domain" description="RING-type" evidence="12">
    <location>
        <begin position="390"/>
        <end position="432"/>
    </location>
</feature>
<evidence type="ECO:0000256" key="8">
    <source>
        <dbReference type="PROSITE-ProRule" id="PRU00175"/>
    </source>
</evidence>
<keyword evidence="14" id="KW-1185">Reference proteome</keyword>
<evidence type="ECO:0000256" key="4">
    <source>
        <dbReference type="ARBA" id="ARBA00022771"/>
    </source>
</evidence>
<feature type="compositionally biased region" description="Basic and acidic residues" evidence="9">
    <location>
        <begin position="304"/>
        <end position="320"/>
    </location>
</feature>
<feature type="compositionally biased region" description="Low complexity" evidence="9">
    <location>
        <begin position="653"/>
        <end position="680"/>
    </location>
</feature>
<evidence type="ECO:0000256" key="2">
    <source>
        <dbReference type="ARBA" id="ARBA00022692"/>
    </source>
</evidence>
<feature type="chain" id="PRO_5008598436" description="RING-type domain-containing protein" evidence="11">
    <location>
        <begin position="32"/>
        <end position="680"/>
    </location>
</feature>
<evidence type="ECO:0000313" key="13">
    <source>
        <dbReference type="EMBL" id="OAX84693.1"/>
    </source>
</evidence>
<feature type="compositionally biased region" description="Basic residues" evidence="9">
    <location>
        <begin position="484"/>
        <end position="499"/>
    </location>
</feature>
<dbReference type="CDD" id="cd16454">
    <property type="entry name" value="RING-H2_PA-TM-RING"/>
    <property type="match status" value="1"/>
</dbReference>
<dbReference type="STRING" id="1658172.A0A1B7P6R8"/>
<dbReference type="Proteomes" id="UP000091918">
    <property type="component" value="Unassembled WGS sequence"/>
</dbReference>
<dbReference type="AlphaFoldDB" id="A0A1B7P6R8"/>
<feature type="compositionally biased region" description="Gly residues" evidence="9">
    <location>
        <begin position="616"/>
        <end position="626"/>
    </location>
</feature>
<evidence type="ECO:0000256" key="11">
    <source>
        <dbReference type="SAM" id="SignalP"/>
    </source>
</evidence>
<feature type="region of interest" description="Disordered" evidence="9">
    <location>
        <begin position="534"/>
        <end position="583"/>
    </location>
</feature>
<feature type="region of interest" description="Disordered" evidence="9">
    <location>
        <begin position="600"/>
        <end position="680"/>
    </location>
</feature>
<evidence type="ECO:0000313" key="14">
    <source>
        <dbReference type="Proteomes" id="UP000091918"/>
    </source>
</evidence>
<evidence type="ECO:0000256" key="6">
    <source>
        <dbReference type="ARBA" id="ARBA00022989"/>
    </source>
</evidence>
<evidence type="ECO:0000256" key="10">
    <source>
        <dbReference type="SAM" id="Phobius"/>
    </source>
</evidence>
<keyword evidence="6 10" id="KW-1133">Transmembrane helix</keyword>
<feature type="compositionally biased region" description="Polar residues" evidence="9">
    <location>
        <begin position="633"/>
        <end position="644"/>
    </location>
</feature>
<dbReference type="PANTHER" id="PTHR46539:SF2">
    <property type="entry name" value="RING-H2 FINGER PROTEIN ATL43"/>
    <property type="match status" value="1"/>
</dbReference>
<dbReference type="GO" id="GO:0008270">
    <property type="term" value="F:zinc ion binding"/>
    <property type="evidence" value="ECO:0007669"/>
    <property type="project" value="UniProtKB-KW"/>
</dbReference>
<feature type="transmembrane region" description="Helical" evidence="10">
    <location>
        <begin position="220"/>
        <end position="242"/>
    </location>
</feature>
<name>A0A1B7P6R8_9EURO</name>
<evidence type="ECO:0000256" key="1">
    <source>
        <dbReference type="ARBA" id="ARBA00004370"/>
    </source>
</evidence>
<proteinExistence type="predicted"/>
<dbReference type="InterPro" id="IPR001841">
    <property type="entry name" value="Znf_RING"/>
</dbReference>
<dbReference type="SMART" id="SM00184">
    <property type="entry name" value="RING"/>
    <property type="match status" value="1"/>
</dbReference>
<keyword evidence="2 10" id="KW-0812">Transmembrane</keyword>
<evidence type="ECO:0000256" key="9">
    <source>
        <dbReference type="SAM" id="MobiDB-lite"/>
    </source>
</evidence>
<protein>
    <recommendedName>
        <fullName evidence="12">RING-type domain-containing protein</fullName>
    </recommendedName>
</protein>
<keyword evidence="11" id="KW-0732">Signal</keyword>
<feature type="signal peptide" evidence="11">
    <location>
        <begin position="1"/>
        <end position="31"/>
    </location>
</feature>
<sequence length="680" mass="72436">MQILPPSLAEMMLPALLSICAWSLLLTQAEAQTAHPSNNTADLFLPRHDSNYELHSRQFPLPPIKLAPLTRPLRRMLRDGFEESGFNISGTLAVIGADNATKINENIIALISCDKSAYSVKSNVEDTLRSAITGPSNPSAIILYSTESSHCNYTSEDFNWPQYTNVFTATNRLAAREMIIGLHSGNNSQGECYIVPDMAVSSFQAGSGNGGGQRNNVAMIILYSITGIITALFLAVIVTGAIRAHLNPDRYGPRNAVGRPRQSRAKGIARAMLETLPIVKFGDPEDGKSPTTKPDIELASNDGDAEHDRSISDAMPDRTKTSQAEQLDEQPPQLAKQQRQETAPSTAEASASHLDADEDQQQDEGVIGPASPEQKPVNPDQSIEGGALVCPICTDDFIKGQDVRLLPCQHKFHPECVDPWLINVSGTCPLCRVNLNPEEPDPDPEDPTSTINPATTASTNATIMPATSTMPTSATRTTTITTQRAHHQSRLSSSRRHHGLSSYFAPASSRMGSETGIENDNLQNRLETLRRMRSEHQANSMTATGAIEPPSSSPSSGSGAATAAAAAGSRRTVGQADDLSRRNRLSTRLRDRFRIRTRRHGADADADADVDADAGAGAGAGTGTGTGTTTATIPSASTSATPTVNAGGDAETPADTTTTSTQTTPPTQQQQQTTTNTAPT</sequence>
<evidence type="ECO:0000259" key="12">
    <source>
        <dbReference type="PROSITE" id="PS50089"/>
    </source>
</evidence>
<dbReference type="SUPFAM" id="SSF57850">
    <property type="entry name" value="RING/U-box"/>
    <property type="match status" value="1"/>
</dbReference>